<keyword evidence="2" id="KW-1185">Reference proteome</keyword>
<protein>
    <submittedName>
        <fullName evidence="1">Uncharacterized protein</fullName>
    </submittedName>
</protein>
<gene>
    <name evidence="1" type="ORF">L6164_015261</name>
</gene>
<sequence length="197" mass="22346">MMGSLIFEEKKHLLEVAKADLVLGSKHREASIIKWNLEHAENELADFKACFECLSRKSSYGEDQATSKDSEKRNGRRREFGNKFIAKIAEEKSSKKDEREKRRLKQEYEKVALEKSSEELKLLTTVGNKSSKSRSNISLKKATSALHALVSAKESEKGNRSLRKRKEAPIIPLSETPKLFSSNFKVPKLKNPSPGVR</sequence>
<name>A0ACB9NK59_BAUVA</name>
<organism evidence="1 2">
    <name type="scientific">Bauhinia variegata</name>
    <name type="common">Purple orchid tree</name>
    <name type="synonym">Phanera variegata</name>
    <dbReference type="NCBI Taxonomy" id="167791"/>
    <lineage>
        <taxon>Eukaryota</taxon>
        <taxon>Viridiplantae</taxon>
        <taxon>Streptophyta</taxon>
        <taxon>Embryophyta</taxon>
        <taxon>Tracheophyta</taxon>
        <taxon>Spermatophyta</taxon>
        <taxon>Magnoliopsida</taxon>
        <taxon>eudicotyledons</taxon>
        <taxon>Gunneridae</taxon>
        <taxon>Pentapetalae</taxon>
        <taxon>rosids</taxon>
        <taxon>fabids</taxon>
        <taxon>Fabales</taxon>
        <taxon>Fabaceae</taxon>
        <taxon>Cercidoideae</taxon>
        <taxon>Cercideae</taxon>
        <taxon>Bauhiniinae</taxon>
        <taxon>Bauhinia</taxon>
    </lineage>
</organism>
<proteinExistence type="predicted"/>
<dbReference type="Proteomes" id="UP000828941">
    <property type="component" value="Chromosome 6"/>
</dbReference>
<comment type="caution">
    <text evidence="1">The sequence shown here is derived from an EMBL/GenBank/DDBJ whole genome shotgun (WGS) entry which is preliminary data.</text>
</comment>
<dbReference type="EMBL" id="CM039431">
    <property type="protein sequence ID" value="KAI4336779.1"/>
    <property type="molecule type" value="Genomic_DNA"/>
</dbReference>
<evidence type="ECO:0000313" key="1">
    <source>
        <dbReference type="EMBL" id="KAI4336779.1"/>
    </source>
</evidence>
<evidence type="ECO:0000313" key="2">
    <source>
        <dbReference type="Proteomes" id="UP000828941"/>
    </source>
</evidence>
<accession>A0ACB9NK59</accession>
<reference evidence="1 2" key="1">
    <citation type="journal article" date="2022" name="DNA Res.">
        <title>Chromosomal-level genome assembly of the orchid tree Bauhinia variegata (Leguminosae; Cercidoideae) supports the allotetraploid origin hypothesis of Bauhinia.</title>
        <authorList>
            <person name="Zhong Y."/>
            <person name="Chen Y."/>
            <person name="Zheng D."/>
            <person name="Pang J."/>
            <person name="Liu Y."/>
            <person name="Luo S."/>
            <person name="Meng S."/>
            <person name="Qian L."/>
            <person name="Wei D."/>
            <person name="Dai S."/>
            <person name="Zhou R."/>
        </authorList>
    </citation>
    <scope>NUCLEOTIDE SEQUENCE [LARGE SCALE GENOMIC DNA]</scope>
    <source>
        <strain evidence="1">BV-YZ2020</strain>
    </source>
</reference>